<evidence type="ECO:0000313" key="2">
    <source>
        <dbReference type="EMBL" id="KAK2608089.1"/>
    </source>
</evidence>
<gene>
    <name evidence="2" type="ORF">N8I77_006723</name>
</gene>
<dbReference type="EMBL" id="JAUJFL010000003">
    <property type="protein sequence ID" value="KAK2608089.1"/>
    <property type="molecule type" value="Genomic_DNA"/>
</dbReference>
<evidence type="ECO:0000313" key="3">
    <source>
        <dbReference type="Proteomes" id="UP001265746"/>
    </source>
</evidence>
<protein>
    <recommendedName>
        <fullName evidence="4">C2H2-type domain-containing protein</fullName>
    </recommendedName>
</protein>
<accession>A0AAD9SIC3</accession>
<feature type="region of interest" description="Disordered" evidence="1">
    <location>
        <begin position="170"/>
        <end position="222"/>
    </location>
</feature>
<dbReference type="Proteomes" id="UP001265746">
    <property type="component" value="Unassembled WGS sequence"/>
</dbReference>
<organism evidence="2 3">
    <name type="scientific">Phomopsis amygdali</name>
    <name type="common">Fusicoccum amygdali</name>
    <dbReference type="NCBI Taxonomy" id="1214568"/>
    <lineage>
        <taxon>Eukaryota</taxon>
        <taxon>Fungi</taxon>
        <taxon>Dikarya</taxon>
        <taxon>Ascomycota</taxon>
        <taxon>Pezizomycotina</taxon>
        <taxon>Sordariomycetes</taxon>
        <taxon>Sordariomycetidae</taxon>
        <taxon>Diaporthales</taxon>
        <taxon>Diaporthaceae</taxon>
        <taxon>Diaporthe</taxon>
    </lineage>
</organism>
<comment type="caution">
    <text evidence="2">The sequence shown here is derived from an EMBL/GenBank/DDBJ whole genome shotgun (WGS) entry which is preliminary data.</text>
</comment>
<evidence type="ECO:0000256" key="1">
    <source>
        <dbReference type="SAM" id="MobiDB-lite"/>
    </source>
</evidence>
<dbReference type="AlphaFoldDB" id="A0AAD9SIC3"/>
<keyword evidence="3" id="KW-1185">Reference proteome</keyword>
<name>A0AAD9SIC3_PHOAM</name>
<evidence type="ECO:0008006" key="4">
    <source>
        <dbReference type="Google" id="ProtNLM"/>
    </source>
</evidence>
<reference evidence="2" key="1">
    <citation type="submission" date="2023-06" db="EMBL/GenBank/DDBJ databases">
        <authorList>
            <person name="Noh H."/>
        </authorList>
    </citation>
    <scope>NUCLEOTIDE SEQUENCE</scope>
    <source>
        <strain evidence="2">DUCC20226</strain>
    </source>
</reference>
<sequence>METEADKTVSLNKKWEGLTDGTKKTICDSLAKYNGPDVNAYFVNQVNWEHAKTLAMEPMTQVAATEKRKRDDSDGLELPCTVGKKARVEETTASLQSAGVSLFSPRYLFAWPKFRQSPITFGQPTLSFATAGSPSIVTPPPLTTPADARPITPFTNPALDKTPTRSIFSPSRAAKAKKADRPEPECDEQFTFADRRSRSPQPYAGAGSTQRHNPAAHNTLFGQTPSAYSTAASYDTQTMATVPTAYKAPSLGVDMSSLKIPANSNVSLTMNVFQAPSVVHQSKISAEPKTLKCIQCKKFYQEAQNAAMECRRHTGMEQFCQLSQVGTRRELITC</sequence>
<proteinExistence type="predicted"/>